<dbReference type="Gene3D" id="3.90.1150.10">
    <property type="entry name" value="Aspartate Aminotransferase, domain 1"/>
    <property type="match status" value="1"/>
</dbReference>
<dbReference type="InterPro" id="IPR023603">
    <property type="entry name" value="Low_specificity_L-TA-like"/>
</dbReference>
<evidence type="ECO:0000256" key="3">
    <source>
        <dbReference type="ARBA" id="ARBA00011881"/>
    </source>
</evidence>
<evidence type="ECO:0000256" key="2">
    <source>
        <dbReference type="ARBA" id="ARBA00006966"/>
    </source>
</evidence>
<dbReference type="InterPro" id="IPR015422">
    <property type="entry name" value="PyrdxlP-dep_Trfase_small"/>
</dbReference>
<dbReference type="EMBL" id="JAEINI020000006">
    <property type="protein sequence ID" value="MCB5227345.1"/>
    <property type="molecule type" value="Genomic_DNA"/>
</dbReference>
<gene>
    <name evidence="6" type="primary">ltaE</name>
    <name evidence="6" type="ORF">JAO78_011020</name>
</gene>
<dbReference type="SUPFAM" id="SSF53383">
    <property type="entry name" value="PLP-dependent transferases"/>
    <property type="match status" value="1"/>
</dbReference>
<dbReference type="PANTHER" id="PTHR48097">
    <property type="entry name" value="L-THREONINE ALDOLASE-RELATED"/>
    <property type="match status" value="1"/>
</dbReference>
<comment type="similarity">
    <text evidence="2">Belongs to the threonine aldolase family.</text>
</comment>
<accession>A0ABS8C5W3</accession>
<keyword evidence="6" id="KW-0456">Lyase</keyword>
<dbReference type="NCBIfam" id="NF041359">
    <property type="entry name" value="GntG_guanitoxin"/>
    <property type="match status" value="1"/>
</dbReference>
<proteinExistence type="inferred from homology"/>
<dbReference type="InterPro" id="IPR015424">
    <property type="entry name" value="PyrdxlP-dep_Trfase"/>
</dbReference>
<comment type="caution">
    <text evidence="6">The sequence shown here is derived from an EMBL/GenBank/DDBJ whole genome shotgun (WGS) entry which is preliminary data.</text>
</comment>
<dbReference type="EC" id="4.1.2.48" evidence="6"/>
<organism evidence="6 7">
    <name type="scientific">Alishewanella maricola</name>
    <dbReference type="NCBI Taxonomy" id="2795740"/>
    <lineage>
        <taxon>Bacteria</taxon>
        <taxon>Pseudomonadati</taxon>
        <taxon>Pseudomonadota</taxon>
        <taxon>Gammaproteobacteria</taxon>
        <taxon>Alteromonadales</taxon>
        <taxon>Alteromonadaceae</taxon>
        <taxon>Alishewanella</taxon>
    </lineage>
</organism>
<dbReference type="InterPro" id="IPR001597">
    <property type="entry name" value="ArAA_b-elim_lyase/Thr_aldolase"/>
</dbReference>
<evidence type="ECO:0000256" key="1">
    <source>
        <dbReference type="ARBA" id="ARBA00001933"/>
    </source>
</evidence>
<dbReference type="GO" id="GO:0016829">
    <property type="term" value="F:lyase activity"/>
    <property type="evidence" value="ECO:0007669"/>
    <property type="project" value="UniProtKB-KW"/>
</dbReference>
<reference evidence="6 7" key="1">
    <citation type="submission" date="2021-10" db="EMBL/GenBank/DDBJ databases">
        <title>Alishewanella koreense sp. nov. isolated from seawater of southwestern coast in South Korea and the proposal for the reclassification of Rheinheimera perlucida and Rheinheimera tuosuensis as Arsukibacterium perlucida and Arsukibacterium tuosuensis.</title>
        <authorList>
            <person name="Kim K.H."/>
            <person name="Ruan W."/>
            <person name="Kim K.R."/>
            <person name="Baek J.H."/>
            <person name="Jeon C.O."/>
        </authorList>
    </citation>
    <scope>NUCLEOTIDE SEQUENCE [LARGE SCALE GENOMIC DNA]</scope>
    <source>
        <strain evidence="6 7">16-MA</strain>
    </source>
</reference>
<dbReference type="NCBIfam" id="NF007825">
    <property type="entry name" value="PRK10534.1"/>
    <property type="match status" value="1"/>
</dbReference>
<dbReference type="PANTHER" id="PTHR48097:SF9">
    <property type="entry name" value="L-THREONINE ALDOLASE"/>
    <property type="match status" value="1"/>
</dbReference>
<evidence type="ECO:0000313" key="7">
    <source>
        <dbReference type="Proteomes" id="UP000633814"/>
    </source>
</evidence>
<keyword evidence="7" id="KW-1185">Reference proteome</keyword>
<evidence type="ECO:0000256" key="4">
    <source>
        <dbReference type="ARBA" id="ARBA00022898"/>
    </source>
</evidence>
<evidence type="ECO:0000259" key="5">
    <source>
        <dbReference type="Pfam" id="PF01212"/>
    </source>
</evidence>
<feature type="domain" description="Aromatic amino acid beta-eliminating lyase/threonine aldolase" evidence="5">
    <location>
        <begin position="3"/>
        <end position="275"/>
    </location>
</feature>
<dbReference type="Proteomes" id="UP000633814">
    <property type="component" value="Unassembled WGS sequence"/>
</dbReference>
<dbReference type="RefSeq" id="WP_226751406.1">
    <property type="nucleotide sequence ID" value="NZ_JAEINI020000006.1"/>
</dbReference>
<comment type="subunit">
    <text evidence="3">Homotetramer.</text>
</comment>
<keyword evidence="4" id="KW-0663">Pyridoxal phosphate</keyword>
<evidence type="ECO:0000313" key="6">
    <source>
        <dbReference type="EMBL" id="MCB5227345.1"/>
    </source>
</evidence>
<protein>
    <submittedName>
        <fullName evidence="6">Low-specificity L-threonine aldolase</fullName>
        <ecNumber evidence="6">4.1.2.48</ecNumber>
    </submittedName>
</protein>
<dbReference type="PIRSF" id="PIRSF017617">
    <property type="entry name" value="Thr_aldolase"/>
    <property type="match status" value="1"/>
</dbReference>
<dbReference type="Pfam" id="PF01212">
    <property type="entry name" value="Beta_elim_lyase"/>
    <property type="match status" value="1"/>
</dbReference>
<dbReference type="Gene3D" id="3.40.640.10">
    <property type="entry name" value="Type I PLP-dependent aspartate aminotransferase-like (Major domain)"/>
    <property type="match status" value="1"/>
</dbReference>
<name>A0ABS8C5W3_9ALTE</name>
<sequence>MPDFRSDTVTQPSVAMKQAMLNAALGDDVFNDDPTTIALQRYAADMLGFEDALFAPSGTQTNLIAMMSHCQRGDEAIVGQQWHTYKWEAGGMAVLGSIQPQPIALQADGSLALQDISDAIKPDDPHFARTRLIVIENTIGGKVLPLRYMQQVAALAKEKKLQCHIDGARLFNAAVALAPQHQLSPTAMAKALCQGYDSVSICLSKGLGAPVGSLLLGSQAFIQRARRVRKMLGGGMRQTGMLTAAGLYALQHNIQRLAEDHHNADTLAKGLQALSSQGCFAGHLQLDLPQTNIVFTDITPALANELLDFLAKHNVKLTSSNYASASGNLTRLRWVCHLDVSAADIATTLDLLSQFAHSRSH</sequence>
<dbReference type="InterPro" id="IPR015421">
    <property type="entry name" value="PyrdxlP-dep_Trfase_major"/>
</dbReference>
<comment type="cofactor">
    <cofactor evidence="1">
        <name>pyridoxal 5'-phosphate</name>
        <dbReference type="ChEBI" id="CHEBI:597326"/>
    </cofactor>
</comment>